<dbReference type="CDD" id="cd06261">
    <property type="entry name" value="TM_PBP2"/>
    <property type="match status" value="1"/>
</dbReference>
<keyword evidence="4 7" id="KW-0812">Transmembrane</keyword>
<evidence type="ECO:0000259" key="8">
    <source>
        <dbReference type="PROSITE" id="PS50928"/>
    </source>
</evidence>
<evidence type="ECO:0000256" key="1">
    <source>
        <dbReference type="ARBA" id="ARBA00004651"/>
    </source>
</evidence>
<accession>A0AA46PM78</accession>
<feature type="domain" description="ABC transmembrane type-1" evidence="8">
    <location>
        <begin position="101"/>
        <end position="312"/>
    </location>
</feature>
<reference evidence="9" key="1">
    <citation type="submission" date="2022-10" db="EMBL/GenBank/DDBJ databases">
        <title>Mechanism of multi-heavy metal repair in Cytobacillus Firmus M7.</title>
        <authorList>
            <person name="Li X."/>
            <person name="Yu C."/>
        </authorList>
    </citation>
    <scope>NUCLEOTIDE SEQUENCE</scope>
    <source>
        <strain evidence="9">M7</strain>
    </source>
</reference>
<dbReference type="InterPro" id="IPR000515">
    <property type="entry name" value="MetI-like"/>
</dbReference>
<dbReference type="InterPro" id="IPR035906">
    <property type="entry name" value="MetI-like_sf"/>
</dbReference>
<comment type="subcellular location">
    <subcellularLocation>
        <location evidence="1 7">Cell membrane</location>
        <topology evidence="1 7">Multi-pass membrane protein</topology>
    </subcellularLocation>
</comment>
<dbReference type="Pfam" id="PF19300">
    <property type="entry name" value="BPD_transp_1_N"/>
    <property type="match status" value="1"/>
</dbReference>
<feature type="transmembrane region" description="Helical" evidence="7">
    <location>
        <begin position="103"/>
        <end position="125"/>
    </location>
</feature>
<dbReference type="EMBL" id="CP107027">
    <property type="protein sequence ID" value="UYG97798.1"/>
    <property type="molecule type" value="Genomic_DNA"/>
</dbReference>
<evidence type="ECO:0000313" key="10">
    <source>
        <dbReference type="Proteomes" id="UP001163104"/>
    </source>
</evidence>
<gene>
    <name evidence="9" type="ORF">OD459_00710</name>
</gene>
<dbReference type="Gene3D" id="1.10.3720.10">
    <property type="entry name" value="MetI-like"/>
    <property type="match status" value="1"/>
</dbReference>
<dbReference type="GO" id="GO:0005886">
    <property type="term" value="C:plasma membrane"/>
    <property type="evidence" value="ECO:0007669"/>
    <property type="project" value="UniProtKB-SubCell"/>
</dbReference>
<organism evidence="9 10">
    <name type="scientific">Cytobacillus firmus</name>
    <name type="common">Bacillus firmus</name>
    <dbReference type="NCBI Taxonomy" id="1399"/>
    <lineage>
        <taxon>Bacteria</taxon>
        <taxon>Bacillati</taxon>
        <taxon>Bacillota</taxon>
        <taxon>Bacilli</taxon>
        <taxon>Bacillales</taxon>
        <taxon>Bacillaceae</taxon>
        <taxon>Cytobacillus</taxon>
    </lineage>
</organism>
<protein>
    <submittedName>
        <fullName evidence="9">ABC transporter permease</fullName>
    </submittedName>
</protein>
<dbReference type="GO" id="GO:0055085">
    <property type="term" value="P:transmembrane transport"/>
    <property type="evidence" value="ECO:0007669"/>
    <property type="project" value="InterPro"/>
</dbReference>
<evidence type="ECO:0000313" key="9">
    <source>
        <dbReference type="EMBL" id="UYG97798.1"/>
    </source>
</evidence>
<dbReference type="PANTHER" id="PTHR43376">
    <property type="entry name" value="OLIGOPEPTIDE TRANSPORT SYSTEM PERMEASE PROTEIN"/>
    <property type="match status" value="1"/>
</dbReference>
<feature type="transmembrane region" description="Helical" evidence="7">
    <location>
        <begin position="247"/>
        <end position="273"/>
    </location>
</feature>
<dbReference type="InterPro" id="IPR045621">
    <property type="entry name" value="BPD_transp_1_N"/>
</dbReference>
<evidence type="ECO:0000256" key="3">
    <source>
        <dbReference type="ARBA" id="ARBA00022475"/>
    </source>
</evidence>
<name>A0AA46PM78_CYTFI</name>
<feature type="transmembrane region" description="Helical" evidence="7">
    <location>
        <begin position="193"/>
        <end position="212"/>
    </location>
</feature>
<keyword evidence="3" id="KW-1003">Cell membrane</keyword>
<evidence type="ECO:0000256" key="7">
    <source>
        <dbReference type="RuleBase" id="RU363032"/>
    </source>
</evidence>
<dbReference type="Proteomes" id="UP001163104">
    <property type="component" value="Chromosome"/>
</dbReference>
<keyword evidence="5 7" id="KW-1133">Transmembrane helix</keyword>
<evidence type="ECO:0000256" key="6">
    <source>
        <dbReference type="ARBA" id="ARBA00023136"/>
    </source>
</evidence>
<feature type="transmembrane region" description="Helical" evidence="7">
    <location>
        <begin position="293"/>
        <end position="312"/>
    </location>
</feature>
<dbReference type="SUPFAM" id="SSF161098">
    <property type="entry name" value="MetI-like"/>
    <property type="match status" value="1"/>
</dbReference>
<dbReference type="AlphaFoldDB" id="A0AA46PM78"/>
<sequence length="328" mass="36311">MNELGKFIANKLLQYLIVIFLMLTLNFLLPRLMPGNPLVFLAGEDVGFMSSAEKEAILDKHGLNDSLLEQYGTYIKNILTGDFGYSYQQKRQISELLMERLPWTMLLTGLGLVISTIIGVMFGAISAWRRGTKTDANLLTVFMFLSAMPSFWVGMILVSVFASQLGWLPVFGAESAWSNLSGIDRLIDIGEHLILPLTTLILISVTSTFMIMRYSMLNVLGEDYIMMAKGKGVKDKVIKYKHAMRNALLPVATVFMLSLGFTLGGATVIETVFAYPGVGRLMFESVLSRDYPLIQATFLIITFSVVIANFLADLIYPLLDPKVGSGNG</sequence>
<proteinExistence type="inferred from homology"/>
<dbReference type="RefSeq" id="WP_263600101.1">
    <property type="nucleotide sequence ID" value="NZ_CP107027.1"/>
</dbReference>
<evidence type="ECO:0000256" key="5">
    <source>
        <dbReference type="ARBA" id="ARBA00022989"/>
    </source>
</evidence>
<comment type="similarity">
    <text evidence="7">Belongs to the binding-protein-dependent transport system permease family.</text>
</comment>
<dbReference type="Pfam" id="PF00528">
    <property type="entry name" value="BPD_transp_1"/>
    <property type="match status" value="1"/>
</dbReference>
<keyword evidence="2 7" id="KW-0813">Transport</keyword>
<dbReference type="PROSITE" id="PS50928">
    <property type="entry name" value="ABC_TM1"/>
    <property type="match status" value="1"/>
</dbReference>
<dbReference type="PANTHER" id="PTHR43376:SF1">
    <property type="entry name" value="OLIGOPEPTIDE TRANSPORT SYSTEM PERMEASE PROTEIN"/>
    <property type="match status" value="1"/>
</dbReference>
<feature type="transmembrane region" description="Helical" evidence="7">
    <location>
        <begin position="12"/>
        <end position="29"/>
    </location>
</feature>
<evidence type="ECO:0000256" key="4">
    <source>
        <dbReference type="ARBA" id="ARBA00022692"/>
    </source>
</evidence>
<feature type="transmembrane region" description="Helical" evidence="7">
    <location>
        <begin position="137"/>
        <end position="162"/>
    </location>
</feature>
<keyword evidence="6 7" id="KW-0472">Membrane</keyword>
<evidence type="ECO:0000256" key="2">
    <source>
        <dbReference type="ARBA" id="ARBA00022448"/>
    </source>
</evidence>